<evidence type="ECO:0000256" key="1">
    <source>
        <dbReference type="ARBA" id="ARBA00023239"/>
    </source>
</evidence>
<dbReference type="GO" id="GO:0005737">
    <property type="term" value="C:cytoplasm"/>
    <property type="evidence" value="ECO:0007669"/>
    <property type="project" value="TreeGrafter"/>
</dbReference>
<comment type="caution">
    <text evidence="3">The sequence shown here is derived from an EMBL/GenBank/DDBJ whole genome shotgun (WGS) entry which is preliminary data.</text>
</comment>
<dbReference type="GO" id="GO:0016831">
    <property type="term" value="F:carboxy-lyase activity"/>
    <property type="evidence" value="ECO:0007669"/>
    <property type="project" value="InterPro"/>
</dbReference>
<dbReference type="GO" id="GO:0016787">
    <property type="term" value="F:hydrolase activity"/>
    <property type="evidence" value="ECO:0007669"/>
    <property type="project" value="UniProtKB-KW"/>
</dbReference>
<dbReference type="SUPFAM" id="SSF51556">
    <property type="entry name" value="Metallo-dependent hydrolases"/>
    <property type="match status" value="1"/>
</dbReference>
<gene>
    <name evidence="3" type="ORF">HMPREF0554_2093</name>
</gene>
<dbReference type="GO" id="GO:0019748">
    <property type="term" value="P:secondary metabolic process"/>
    <property type="evidence" value="ECO:0007669"/>
    <property type="project" value="TreeGrafter"/>
</dbReference>
<sequence length="360" mass="41227">MSNNPVNDKITKITGEFMKEYVKNPDLIKFDFNENGKGLFENRKKNLKIDAFAHILTPKFYEDLKELNPKIPQIFSTVLNPSLLDVEERRKFQKEYSDVKQIISMFNLNPEDFLRAENEEERKRNAEKTLQITWDANNELTETVKNNKDLFIGAVATVPMNNIEGALKIINNQVSENDELAGIQLFSKALGKSIASDEYLPIFEAAEKNDITVFLHPVYDMTKNDNNIVFSWEYEQSQAMNEIVLAGIFKKYPNIKILVHHAGAMVPFFANRLPLVMPKEYAEDFKKFYVDTAIIGNVKAVEMAVDYFGEDKVVFGTDAPVGIQPSGPTKIVIESIEKLNKGEDIKEKIYRKNVEQLLKI</sequence>
<dbReference type="InterPro" id="IPR032465">
    <property type="entry name" value="ACMSD"/>
</dbReference>
<dbReference type="Pfam" id="PF04909">
    <property type="entry name" value="Amidohydro_2"/>
    <property type="match status" value="1"/>
</dbReference>
<feature type="domain" description="Amidohydrolase-related" evidence="2">
    <location>
        <begin position="96"/>
        <end position="359"/>
    </location>
</feature>
<protein>
    <submittedName>
        <fullName evidence="3">Amidohydrolase family protein</fullName>
    </submittedName>
</protein>
<dbReference type="PANTHER" id="PTHR21240:SF28">
    <property type="entry name" value="ISO-OROTATE DECARBOXYLASE (EUROFUNG)"/>
    <property type="match status" value="1"/>
</dbReference>
<dbReference type="Proteomes" id="UP000004226">
    <property type="component" value="Unassembled WGS sequence"/>
</dbReference>
<organism evidence="3 4">
    <name type="scientific">Pseudoleptotrichia goodfellowii F0264</name>
    <dbReference type="NCBI Taxonomy" id="596323"/>
    <lineage>
        <taxon>Bacteria</taxon>
        <taxon>Fusobacteriati</taxon>
        <taxon>Fusobacteriota</taxon>
        <taxon>Fusobacteriia</taxon>
        <taxon>Fusobacteriales</taxon>
        <taxon>Leptotrichiaceae</taxon>
        <taxon>Pseudoleptotrichia</taxon>
    </lineage>
</organism>
<keyword evidence="3" id="KW-0378">Hydrolase</keyword>
<dbReference type="RefSeq" id="WP_006807686.1">
    <property type="nucleotide sequence ID" value="NZ_ADAD01000137.1"/>
</dbReference>
<dbReference type="InterPro" id="IPR032466">
    <property type="entry name" value="Metal_Hydrolase"/>
</dbReference>
<keyword evidence="4" id="KW-1185">Reference proteome</keyword>
<dbReference type="eggNOG" id="COG2159">
    <property type="taxonomic scope" value="Bacteria"/>
</dbReference>
<evidence type="ECO:0000259" key="2">
    <source>
        <dbReference type="Pfam" id="PF04909"/>
    </source>
</evidence>
<name>D0GMI4_9FUSO</name>
<dbReference type="AlphaFoldDB" id="D0GMI4"/>
<accession>D0GMI4</accession>
<dbReference type="InterPro" id="IPR006680">
    <property type="entry name" value="Amidohydro-rel"/>
</dbReference>
<dbReference type="EMBL" id="ADAD01000137">
    <property type="protein sequence ID" value="EEY34696.1"/>
    <property type="molecule type" value="Genomic_DNA"/>
</dbReference>
<keyword evidence="1" id="KW-0456">Lyase</keyword>
<evidence type="ECO:0000313" key="4">
    <source>
        <dbReference type="Proteomes" id="UP000004226"/>
    </source>
</evidence>
<dbReference type="PANTHER" id="PTHR21240">
    <property type="entry name" value="2-AMINO-3-CARBOXYLMUCONATE-6-SEMIALDEHYDE DECARBOXYLASE"/>
    <property type="match status" value="1"/>
</dbReference>
<reference evidence="3 4" key="1">
    <citation type="submission" date="2009-10" db="EMBL/GenBank/DDBJ databases">
        <authorList>
            <person name="Harkins D.M."/>
            <person name="Madupu R."/>
            <person name="Durkin A.S."/>
            <person name="Torralba M."/>
            <person name="Methe B."/>
            <person name="Sutton G.G."/>
            <person name="Strausberg R.L."/>
            <person name="Nelson K.E."/>
        </authorList>
    </citation>
    <scope>NUCLEOTIDE SEQUENCE [LARGE SCALE GENOMIC DNA]</scope>
    <source>
        <strain evidence="3 4">F0264</strain>
    </source>
</reference>
<evidence type="ECO:0000313" key="3">
    <source>
        <dbReference type="EMBL" id="EEY34696.1"/>
    </source>
</evidence>
<proteinExistence type="predicted"/>
<dbReference type="Gene3D" id="3.20.20.140">
    <property type="entry name" value="Metal-dependent hydrolases"/>
    <property type="match status" value="1"/>
</dbReference>